<feature type="transmembrane region" description="Helical" evidence="7">
    <location>
        <begin position="200"/>
        <end position="220"/>
    </location>
</feature>
<feature type="transmembrane region" description="Helical" evidence="7">
    <location>
        <begin position="305"/>
        <end position="325"/>
    </location>
</feature>
<feature type="transmembrane region" description="Helical" evidence="7">
    <location>
        <begin position="332"/>
        <end position="351"/>
    </location>
</feature>
<dbReference type="InterPro" id="IPR020846">
    <property type="entry name" value="MFS_dom"/>
</dbReference>
<gene>
    <name evidence="9" type="ORF">ACFOU2_19030</name>
</gene>
<dbReference type="Pfam" id="PF07690">
    <property type="entry name" value="MFS_1"/>
    <property type="match status" value="1"/>
</dbReference>
<feature type="transmembrane region" description="Helical" evidence="7">
    <location>
        <begin position="270"/>
        <end position="293"/>
    </location>
</feature>
<feature type="transmembrane region" description="Helical" evidence="7">
    <location>
        <begin position="474"/>
        <end position="492"/>
    </location>
</feature>
<dbReference type="EMBL" id="JBHRZT010000072">
    <property type="protein sequence ID" value="MFC3885459.1"/>
    <property type="molecule type" value="Genomic_DNA"/>
</dbReference>
<name>A0ABV8B7I3_9BACI</name>
<keyword evidence="3" id="KW-1003">Cell membrane</keyword>
<dbReference type="InterPro" id="IPR004638">
    <property type="entry name" value="EmrB-like"/>
</dbReference>
<dbReference type="SUPFAM" id="SSF103473">
    <property type="entry name" value="MFS general substrate transporter"/>
    <property type="match status" value="1"/>
</dbReference>
<evidence type="ECO:0000256" key="5">
    <source>
        <dbReference type="ARBA" id="ARBA00022989"/>
    </source>
</evidence>
<keyword evidence="5 7" id="KW-1133">Transmembrane helix</keyword>
<evidence type="ECO:0000256" key="2">
    <source>
        <dbReference type="ARBA" id="ARBA00022448"/>
    </source>
</evidence>
<dbReference type="Gene3D" id="1.20.1250.20">
    <property type="entry name" value="MFS general substrate transporter like domains"/>
    <property type="match status" value="1"/>
</dbReference>
<evidence type="ECO:0000256" key="1">
    <source>
        <dbReference type="ARBA" id="ARBA00004651"/>
    </source>
</evidence>
<evidence type="ECO:0000313" key="9">
    <source>
        <dbReference type="EMBL" id="MFC3885459.1"/>
    </source>
</evidence>
<keyword evidence="6 7" id="KW-0472">Membrane</keyword>
<dbReference type="Proteomes" id="UP001595752">
    <property type="component" value="Unassembled WGS sequence"/>
</dbReference>
<reference evidence="10" key="1">
    <citation type="journal article" date="2019" name="Int. J. Syst. Evol. Microbiol.">
        <title>The Global Catalogue of Microorganisms (GCM) 10K type strain sequencing project: providing services to taxonomists for standard genome sequencing and annotation.</title>
        <authorList>
            <consortium name="The Broad Institute Genomics Platform"/>
            <consortium name="The Broad Institute Genome Sequencing Center for Infectious Disease"/>
            <person name="Wu L."/>
            <person name="Ma J."/>
        </authorList>
    </citation>
    <scope>NUCLEOTIDE SEQUENCE [LARGE SCALE GENOMIC DNA]</scope>
    <source>
        <strain evidence="10">CCUG 61889</strain>
    </source>
</reference>
<evidence type="ECO:0000313" key="10">
    <source>
        <dbReference type="Proteomes" id="UP001595752"/>
    </source>
</evidence>
<feature type="domain" description="Major facilitator superfamily (MFS) profile" evidence="8">
    <location>
        <begin position="12"/>
        <end position="497"/>
    </location>
</feature>
<sequence>MTAKESSRMPLVIAAMALGLFMSSLDNTIVSASINEVIKDIGGFDKMSWVFTAYMLATTSTMLIFGKMSDLFGRKLFYLIGVGLFLLGSSLCGTAHTIEQLIVYRVIQGVGSGALFPISFTIIYSLSSDPKQAAKMSGVFAGIFGISSVLGPQIGTWISEASWLGWRWCFYVNLPFGILSFLVLMFSLKESRSETKPKVDYLGTFLLILSTVSLLLGLEWGGKDYPWGSTEIIGLFTFAGVCIAAFLFVESKAKEPVLPLVIFKNKTVSGTSFVVFCQGVIMFSAITYLPILSVAVMGNANSNSVLTPVMFPIMIGAILGGYISTKLSYRTIMAFSMAMGIFAAYMLSTMTHHTDKYIVTFVMVVLGLFVLGPIMSVSQNAMAQSVDPKYMGIASSVVGFWRSIGGVMGAAITATIVNGHLKDKMTEFIKVSQLPHEQAVQMAKPEVLMQAKDKLPPEAVEFIRNALETALHNGFMVGLIACVLGLLVSPFVGAQRYQARKPVENKDPLKGMQSEHSV</sequence>
<comment type="caution">
    <text evidence="9">The sequence shown here is derived from an EMBL/GenBank/DDBJ whole genome shotgun (WGS) entry which is preliminary data.</text>
</comment>
<proteinExistence type="predicted"/>
<evidence type="ECO:0000259" key="8">
    <source>
        <dbReference type="PROSITE" id="PS50850"/>
    </source>
</evidence>
<dbReference type="RefSeq" id="WP_377917883.1">
    <property type="nucleotide sequence ID" value="NZ_JBHRZT010000072.1"/>
</dbReference>
<dbReference type="InterPro" id="IPR036259">
    <property type="entry name" value="MFS_trans_sf"/>
</dbReference>
<feature type="transmembrane region" description="Helical" evidence="7">
    <location>
        <begin position="138"/>
        <end position="158"/>
    </location>
</feature>
<dbReference type="PROSITE" id="PS50850">
    <property type="entry name" value="MFS"/>
    <property type="match status" value="1"/>
</dbReference>
<evidence type="ECO:0000256" key="7">
    <source>
        <dbReference type="SAM" id="Phobius"/>
    </source>
</evidence>
<feature type="transmembrane region" description="Helical" evidence="7">
    <location>
        <begin position="77"/>
        <end position="96"/>
    </location>
</feature>
<keyword evidence="4 7" id="KW-0812">Transmembrane</keyword>
<feature type="transmembrane region" description="Helical" evidence="7">
    <location>
        <begin position="232"/>
        <end position="249"/>
    </location>
</feature>
<evidence type="ECO:0000256" key="3">
    <source>
        <dbReference type="ARBA" id="ARBA00022475"/>
    </source>
</evidence>
<dbReference type="PANTHER" id="PTHR23501">
    <property type="entry name" value="MAJOR FACILITATOR SUPERFAMILY"/>
    <property type="match status" value="1"/>
</dbReference>
<feature type="transmembrane region" description="Helical" evidence="7">
    <location>
        <begin position="357"/>
        <end position="378"/>
    </location>
</feature>
<accession>A0ABV8B7I3</accession>
<feature type="transmembrane region" description="Helical" evidence="7">
    <location>
        <begin position="102"/>
        <end position="126"/>
    </location>
</feature>
<keyword evidence="2" id="KW-0813">Transport</keyword>
<feature type="transmembrane region" description="Helical" evidence="7">
    <location>
        <begin position="170"/>
        <end position="188"/>
    </location>
</feature>
<feature type="transmembrane region" description="Helical" evidence="7">
    <location>
        <begin position="390"/>
        <end position="417"/>
    </location>
</feature>
<dbReference type="NCBIfam" id="TIGR00711">
    <property type="entry name" value="efflux_EmrB"/>
    <property type="match status" value="1"/>
</dbReference>
<dbReference type="Gene3D" id="1.20.1720.10">
    <property type="entry name" value="Multidrug resistance protein D"/>
    <property type="match status" value="1"/>
</dbReference>
<protein>
    <submittedName>
        <fullName evidence="9">DHA2 family efflux MFS transporter permease subunit</fullName>
    </submittedName>
</protein>
<evidence type="ECO:0000256" key="6">
    <source>
        <dbReference type="ARBA" id="ARBA00023136"/>
    </source>
</evidence>
<dbReference type="PANTHER" id="PTHR23501:SF170">
    <property type="entry name" value="MULTIDRUG RESISTANCE PROTEIN 3"/>
    <property type="match status" value="1"/>
</dbReference>
<organism evidence="9 10">
    <name type="scientific">Bacillus songklensis</name>
    <dbReference type="NCBI Taxonomy" id="1069116"/>
    <lineage>
        <taxon>Bacteria</taxon>
        <taxon>Bacillati</taxon>
        <taxon>Bacillota</taxon>
        <taxon>Bacilli</taxon>
        <taxon>Bacillales</taxon>
        <taxon>Bacillaceae</taxon>
        <taxon>Bacillus</taxon>
    </lineage>
</organism>
<evidence type="ECO:0000256" key="4">
    <source>
        <dbReference type="ARBA" id="ARBA00022692"/>
    </source>
</evidence>
<keyword evidence="10" id="KW-1185">Reference proteome</keyword>
<comment type="subcellular location">
    <subcellularLocation>
        <location evidence="1">Cell membrane</location>
        <topology evidence="1">Multi-pass membrane protein</topology>
    </subcellularLocation>
</comment>
<feature type="transmembrane region" description="Helical" evidence="7">
    <location>
        <begin position="48"/>
        <end position="65"/>
    </location>
</feature>
<dbReference type="InterPro" id="IPR011701">
    <property type="entry name" value="MFS"/>
</dbReference>